<dbReference type="InterPro" id="IPR011006">
    <property type="entry name" value="CheY-like_superfamily"/>
</dbReference>
<dbReference type="PROSITE" id="PS50110">
    <property type="entry name" value="RESPONSE_REGULATORY"/>
    <property type="match status" value="1"/>
</dbReference>
<feature type="domain" description="OmpR/PhoB-type" evidence="7">
    <location>
        <begin position="134"/>
        <end position="233"/>
    </location>
</feature>
<dbReference type="InterPro" id="IPR016032">
    <property type="entry name" value="Sig_transdc_resp-reg_C-effctor"/>
</dbReference>
<dbReference type="PROSITE" id="PS51755">
    <property type="entry name" value="OMPR_PHOB"/>
    <property type="match status" value="1"/>
</dbReference>
<gene>
    <name evidence="8" type="ORF">MKQ68_18940</name>
</gene>
<sequence>MSIFKGKILLAEDDIKQATLLAETLLERGYDTTTYDNGLEAFSCFQRNADNIDLCLFDVRMQGLDGLTLTSRIRIQNERVPILLISALTSENDVCKGLMCGANDYVRKPLNLLEIELRIELWLRRTKKLIADTRDVIELADWKLDAKQMALIPPGKARPISLSDRKFVLMEYLARRQNKFISRSELLLSIWGVDDYFAGRSMDVFISHLRKYFKNQRKVNLNYDPTEGYMLKVKT</sequence>
<proteinExistence type="predicted"/>
<evidence type="ECO:0000256" key="5">
    <source>
        <dbReference type="PROSITE-ProRule" id="PRU01091"/>
    </source>
</evidence>
<feature type="domain" description="Response regulatory" evidence="6">
    <location>
        <begin position="7"/>
        <end position="123"/>
    </location>
</feature>
<protein>
    <submittedName>
        <fullName evidence="8">Response regulator transcription factor</fullName>
    </submittedName>
</protein>
<dbReference type="InterPro" id="IPR001789">
    <property type="entry name" value="Sig_transdc_resp-reg_receiver"/>
</dbReference>
<dbReference type="Pfam" id="PF00486">
    <property type="entry name" value="Trans_reg_C"/>
    <property type="match status" value="1"/>
</dbReference>
<dbReference type="Gene3D" id="3.40.50.2300">
    <property type="match status" value="1"/>
</dbReference>
<dbReference type="SUPFAM" id="SSF46894">
    <property type="entry name" value="C-terminal effector domain of the bipartite response regulators"/>
    <property type="match status" value="1"/>
</dbReference>
<accession>A0ABY6J0J6</accession>
<dbReference type="InterPro" id="IPR039420">
    <property type="entry name" value="WalR-like"/>
</dbReference>
<dbReference type="EMBL" id="CP107006">
    <property type="protein sequence ID" value="UYQ92167.1"/>
    <property type="molecule type" value="Genomic_DNA"/>
</dbReference>
<reference evidence="8" key="1">
    <citation type="submission" date="2022-10" db="EMBL/GenBank/DDBJ databases">
        <title>Chitinophaga sp. nov., isolated from soil.</title>
        <authorList>
            <person name="Jeon C.O."/>
        </authorList>
    </citation>
    <scope>NUCLEOTIDE SEQUENCE</scope>
    <source>
        <strain evidence="8">R8</strain>
    </source>
</reference>
<dbReference type="InterPro" id="IPR036388">
    <property type="entry name" value="WH-like_DNA-bd_sf"/>
</dbReference>
<dbReference type="PANTHER" id="PTHR48111:SF40">
    <property type="entry name" value="PHOSPHATE REGULON TRANSCRIPTIONAL REGULATORY PROTEIN PHOB"/>
    <property type="match status" value="1"/>
</dbReference>
<evidence type="ECO:0000256" key="2">
    <source>
        <dbReference type="ARBA" id="ARBA00023012"/>
    </source>
</evidence>
<evidence type="ECO:0000256" key="4">
    <source>
        <dbReference type="PROSITE-ProRule" id="PRU00169"/>
    </source>
</evidence>
<dbReference type="SUPFAM" id="SSF52172">
    <property type="entry name" value="CheY-like"/>
    <property type="match status" value="1"/>
</dbReference>
<keyword evidence="2" id="KW-0902">Two-component regulatory system</keyword>
<dbReference type="CDD" id="cd00383">
    <property type="entry name" value="trans_reg_C"/>
    <property type="match status" value="1"/>
</dbReference>
<keyword evidence="9" id="KW-1185">Reference proteome</keyword>
<organism evidence="8 9">
    <name type="scientific">Chitinophaga horti</name>
    <dbReference type="NCBI Taxonomy" id="2920382"/>
    <lineage>
        <taxon>Bacteria</taxon>
        <taxon>Pseudomonadati</taxon>
        <taxon>Bacteroidota</taxon>
        <taxon>Chitinophagia</taxon>
        <taxon>Chitinophagales</taxon>
        <taxon>Chitinophagaceae</taxon>
        <taxon>Chitinophaga</taxon>
    </lineage>
</organism>
<dbReference type="SMART" id="SM00448">
    <property type="entry name" value="REC"/>
    <property type="match status" value="1"/>
</dbReference>
<name>A0ABY6J0J6_9BACT</name>
<evidence type="ECO:0000313" key="9">
    <source>
        <dbReference type="Proteomes" id="UP001162741"/>
    </source>
</evidence>
<feature type="DNA-binding region" description="OmpR/PhoB-type" evidence="5">
    <location>
        <begin position="134"/>
        <end position="233"/>
    </location>
</feature>
<evidence type="ECO:0000259" key="7">
    <source>
        <dbReference type="PROSITE" id="PS51755"/>
    </source>
</evidence>
<evidence type="ECO:0000313" key="8">
    <source>
        <dbReference type="EMBL" id="UYQ92167.1"/>
    </source>
</evidence>
<evidence type="ECO:0000256" key="1">
    <source>
        <dbReference type="ARBA" id="ARBA00022553"/>
    </source>
</evidence>
<feature type="modified residue" description="4-aspartylphosphate" evidence="4">
    <location>
        <position position="58"/>
    </location>
</feature>
<dbReference type="Pfam" id="PF00072">
    <property type="entry name" value="Response_reg"/>
    <property type="match status" value="1"/>
</dbReference>
<evidence type="ECO:0000259" key="6">
    <source>
        <dbReference type="PROSITE" id="PS50110"/>
    </source>
</evidence>
<dbReference type="Proteomes" id="UP001162741">
    <property type="component" value="Chromosome"/>
</dbReference>
<dbReference type="RefSeq" id="WP_264280476.1">
    <property type="nucleotide sequence ID" value="NZ_CP107006.1"/>
</dbReference>
<dbReference type="SMART" id="SM00862">
    <property type="entry name" value="Trans_reg_C"/>
    <property type="match status" value="1"/>
</dbReference>
<evidence type="ECO:0000256" key="3">
    <source>
        <dbReference type="ARBA" id="ARBA00023125"/>
    </source>
</evidence>
<dbReference type="PANTHER" id="PTHR48111">
    <property type="entry name" value="REGULATOR OF RPOS"/>
    <property type="match status" value="1"/>
</dbReference>
<dbReference type="Gene3D" id="1.10.10.10">
    <property type="entry name" value="Winged helix-like DNA-binding domain superfamily/Winged helix DNA-binding domain"/>
    <property type="match status" value="1"/>
</dbReference>
<dbReference type="InterPro" id="IPR001867">
    <property type="entry name" value="OmpR/PhoB-type_DNA-bd"/>
</dbReference>
<keyword evidence="3 5" id="KW-0238">DNA-binding</keyword>
<dbReference type="CDD" id="cd17574">
    <property type="entry name" value="REC_OmpR"/>
    <property type="match status" value="1"/>
</dbReference>
<keyword evidence="1 4" id="KW-0597">Phosphoprotein</keyword>